<proteinExistence type="predicted"/>
<accession>A0A0W7Z8M6</accession>
<dbReference type="InterPro" id="IPR025411">
    <property type="entry name" value="DUF4136"/>
</dbReference>
<feature type="signal peptide" evidence="1">
    <location>
        <begin position="1"/>
        <end position="23"/>
    </location>
</feature>
<dbReference type="PROSITE" id="PS51257">
    <property type="entry name" value="PROKAR_LIPOPROTEIN"/>
    <property type="match status" value="1"/>
</dbReference>
<dbReference type="Gene3D" id="3.30.160.670">
    <property type="match status" value="1"/>
</dbReference>
<dbReference type="RefSeq" id="WP_054067793.1">
    <property type="nucleotide sequence ID" value="NZ_CAUCIF010000023.1"/>
</dbReference>
<evidence type="ECO:0000313" key="5">
    <source>
        <dbReference type="Proteomes" id="UP000053300"/>
    </source>
</evidence>
<reference evidence="3 6" key="2">
    <citation type="submission" date="2017-03" db="EMBL/GenBank/DDBJ databases">
        <title>Rapid Whole Genome Sequencing of Comamonas kerstersii Causing Continuous ambulatory Peritoneal Dialysis-Associated Peritonitis.</title>
        <authorList>
            <person name="Zheng B."/>
        </authorList>
    </citation>
    <scope>NUCLEOTIDE SEQUENCE [LARGE SCALE GENOMIC DNA]</scope>
    <source>
        <strain evidence="3 6">8943</strain>
    </source>
</reference>
<dbReference type="STRING" id="225992.B5M06_03495"/>
<keyword evidence="1" id="KW-0732">Signal</keyword>
<dbReference type="Proteomes" id="UP000242792">
    <property type="component" value="Chromosome"/>
</dbReference>
<name>A0A0W7Z8M6_9BURK</name>
<organism evidence="4 5">
    <name type="scientific">Comamonas kerstersii</name>
    <dbReference type="NCBI Taxonomy" id="225992"/>
    <lineage>
        <taxon>Bacteria</taxon>
        <taxon>Pseudomonadati</taxon>
        <taxon>Pseudomonadota</taxon>
        <taxon>Betaproteobacteria</taxon>
        <taxon>Burkholderiales</taxon>
        <taxon>Comamonadaceae</taxon>
        <taxon>Comamonas</taxon>
    </lineage>
</organism>
<dbReference type="AlphaFoldDB" id="A0A0W7Z8M6"/>
<dbReference type="KEGG" id="cke:B5M06_03495"/>
<dbReference type="EMBL" id="LPXH01000001">
    <property type="protein sequence ID" value="KUF43720.1"/>
    <property type="molecule type" value="Genomic_DNA"/>
</dbReference>
<keyword evidence="5" id="KW-1185">Reference proteome</keyword>
<evidence type="ECO:0000313" key="6">
    <source>
        <dbReference type="Proteomes" id="UP000242792"/>
    </source>
</evidence>
<feature type="domain" description="DUF4136" evidence="2">
    <location>
        <begin position="45"/>
        <end position="198"/>
    </location>
</feature>
<dbReference type="EMBL" id="CP020121">
    <property type="protein sequence ID" value="AQZ97469.1"/>
    <property type="molecule type" value="Genomic_DNA"/>
</dbReference>
<reference evidence="4 5" key="1">
    <citation type="submission" date="2015-12" db="EMBL/GenBank/DDBJ databases">
        <title>Complete genome sequence of a multi-drug resistant strain Acidovorax sp. 12322-1.</title>
        <authorList>
            <person name="Ming D."/>
            <person name="Wang M."/>
            <person name="Hu S."/>
            <person name="Zhou Y."/>
            <person name="Jiang T."/>
        </authorList>
    </citation>
    <scope>NUCLEOTIDE SEQUENCE [LARGE SCALE GENOMIC DNA]</scope>
    <source>
        <strain evidence="4 5">12322-1</strain>
    </source>
</reference>
<evidence type="ECO:0000313" key="3">
    <source>
        <dbReference type="EMBL" id="AQZ97469.1"/>
    </source>
</evidence>
<protein>
    <recommendedName>
        <fullName evidence="2">DUF4136 domain-containing protein</fullName>
    </recommendedName>
</protein>
<evidence type="ECO:0000259" key="2">
    <source>
        <dbReference type="Pfam" id="PF13590"/>
    </source>
</evidence>
<accession>A0A1V0BC04</accession>
<dbReference type="Proteomes" id="UP000053300">
    <property type="component" value="Unassembled WGS sequence"/>
</dbReference>
<dbReference type="OrthoDB" id="8687009at2"/>
<dbReference type="Pfam" id="PF13590">
    <property type="entry name" value="DUF4136"/>
    <property type="match status" value="1"/>
</dbReference>
<dbReference type="GeneID" id="83038381"/>
<evidence type="ECO:0000256" key="1">
    <source>
        <dbReference type="SAM" id="SignalP"/>
    </source>
</evidence>
<sequence length="223" mass="23693">MRTTSSLLLSLAAAALLAGCASGPTTYTTSVQSYSGMAGVQLPTTYRIELLPSQVQNQQSFGVIEASAQQALDQVGLRPAADPTQAHLVVQIDAISVANTTTPYNDSAFYAPPGVYGWGYGRPWTPGPWGPGPFGPGPAMAWATDFPSTVYHRSVNLVMRDAKTQRIVYETSAQYNDMQGNDPQIWGILFSSALNDFPNPPQGVRQVQTTIAPATPTAPASSK</sequence>
<gene>
    <name evidence="4" type="ORF">AS359_05045</name>
    <name evidence="3" type="ORF">B5M06_03495</name>
</gene>
<feature type="chain" id="PRO_5035111735" description="DUF4136 domain-containing protein" evidence="1">
    <location>
        <begin position="24"/>
        <end position="223"/>
    </location>
</feature>
<evidence type="ECO:0000313" key="4">
    <source>
        <dbReference type="EMBL" id="KUF43720.1"/>
    </source>
</evidence>